<feature type="domain" description="Inner membrane component" evidence="2">
    <location>
        <begin position="4"/>
        <end position="54"/>
    </location>
</feature>
<reference evidence="3" key="1">
    <citation type="submission" date="2021-01" db="EMBL/GenBank/DDBJ databases">
        <title>Whole genome shotgun sequence of Planosporangium flavigriseum NBRC 105377.</title>
        <authorList>
            <person name="Komaki H."/>
            <person name="Tamura T."/>
        </authorList>
    </citation>
    <scope>NUCLEOTIDE SEQUENCE</scope>
    <source>
        <strain evidence="3">NBRC 105377</strain>
    </source>
</reference>
<feature type="domain" description="Inner membrane component" evidence="2">
    <location>
        <begin position="68"/>
        <end position="117"/>
    </location>
</feature>
<gene>
    <name evidence="3" type="ORF">Pfl04_27060</name>
</gene>
<dbReference type="AlphaFoldDB" id="A0A8J3LM92"/>
<feature type="transmembrane region" description="Helical" evidence="1">
    <location>
        <begin position="60"/>
        <end position="80"/>
    </location>
</feature>
<evidence type="ECO:0000313" key="4">
    <source>
        <dbReference type="Proteomes" id="UP000653674"/>
    </source>
</evidence>
<keyword evidence="4" id="KW-1185">Reference proteome</keyword>
<dbReference type="EMBL" id="BONU01000016">
    <property type="protein sequence ID" value="GIG74302.1"/>
    <property type="molecule type" value="Genomic_DNA"/>
</dbReference>
<keyword evidence="1" id="KW-0812">Transmembrane</keyword>
<keyword evidence="1" id="KW-1133">Transmembrane helix</keyword>
<dbReference type="GO" id="GO:0005886">
    <property type="term" value="C:plasma membrane"/>
    <property type="evidence" value="ECO:0007669"/>
    <property type="project" value="TreeGrafter"/>
</dbReference>
<evidence type="ECO:0000313" key="3">
    <source>
        <dbReference type="EMBL" id="GIG74302.1"/>
    </source>
</evidence>
<protein>
    <recommendedName>
        <fullName evidence="2">Inner membrane component domain-containing protein</fullName>
    </recommendedName>
</protein>
<organism evidence="3 4">
    <name type="scientific">Planosporangium flavigriseum</name>
    <dbReference type="NCBI Taxonomy" id="373681"/>
    <lineage>
        <taxon>Bacteria</taxon>
        <taxon>Bacillati</taxon>
        <taxon>Actinomycetota</taxon>
        <taxon>Actinomycetes</taxon>
        <taxon>Micromonosporales</taxon>
        <taxon>Micromonosporaceae</taxon>
        <taxon>Planosporangium</taxon>
    </lineage>
</organism>
<dbReference type="Pfam" id="PF03733">
    <property type="entry name" value="YccF"/>
    <property type="match status" value="2"/>
</dbReference>
<dbReference type="NCBIfam" id="NF008740">
    <property type="entry name" value="PRK11770.1-2"/>
    <property type="match status" value="1"/>
</dbReference>
<comment type="caution">
    <text evidence="3">The sequence shown here is derived from an EMBL/GenBank/DDBJ whole genome shotgun (WGS) entry which is preliminary data.</text>
</comment>
<dbReference type="Proteomes" id="UP000653674">
    <property type="component" value="Unassembled WGS sequence"/>
</dbReference>
<keyword evidence="1" id="KW-0472">Membrane</keyword>
<evidence type="ECO:0000256" key="1">
    <source>
        <dbReference type="SAM" id="Phobius"/>
    </source>
</evidence>
<dbReference type="PANTHER" id="PTHR42903:SF1">
    <property type="entry name" value="INNER MEMBRANE PROTEIN YCCF"/>
    <property type="match status" value="1"/>
</dbReference>
<dbReference type="InterPro" id="IPR052937">
    <property type="entry name" value="Inner_membrane_protein"/>
</dbReference>
<sequence>MRFVLNILWLIFGGLLLALGYAVAGLICFLLIVTIPFGLASFRMANYALWPFGRTVVPKRSAGVASALGNVIWFLVAGWWLALGHILTAIAQAITIIGIPLAIANLKLVPVSLFPLGHEIVDVDERWTDARRSPIRSAGAR</sequence>
<proteinExistence type="predicted"/>
<dbReference type="InterPro" id="IPR005185">
    <property type="entry name" value="YccF"/>
</dbReference>
<evidence type="ECO:0000259" key="2">
    <source>
        <dbReference type="Pfam" id="PF03733"/>
    </source>
</evidence>
<feature type="transmembrane region" description="Helical" evidence="1">
    <location>
        <begin position="6"/>
        <end position="39"/>
    </location>
</feature>
<accession>A0A8J3LM92</accession>
<dbReference type="RefSeq" id="WP_168074056.1">
    <property type="nucleotide sequence ID" value="NZ_BAAAQJ010000016.1"/>
</dbReference>
<dbReference type="PANTHER" id="PTHR42903">
    <property type="entry name" value="INNER MEMBRANE PROTEIN YCCF"/>
    <property type="match status" value="1"/>
</dbReference>
<name>A0A8J3LM92_9ACTN</name>
<dbReference type="InterPro" id="IPR031308">
    <property type="entry name" value="UCP028777"/>
</dbReference>
<dbReference type="PIRSF" id="PIRSF028777">
    <property type="entry name" value="UCP028777"/>
    <property type="match status" value="1"/>
</dbReference>